<dbReference type="PROSITE" id="PS51318">
    <property type="entry name" value="TAT"/>
    <property type="match status" value="1"/>
</dbReference>
<evidence type="ECO:0000256" key="1">
    <source>
        <dbReference type="SAM" id="SignalP"/>
    </source>
</evidence>
<dbReference type="RefSeq" id="WP_307250835.1">
    <property type="nucleotide sequence ID" value="NZ_JAUSQZ010000001.1"/>
</dbReference>
<proteinExistence type="predicted"/>
<dbReference type="EMBL" id="JAUSQZ010000001">
    <property type="protein sequence ID" value="MDP9831248.1"/>
    <property type="molecule type" value="Genomic_DNA"/>
</dbReference>
<dbReference type="InterPro" id="IPR006311">
    <property type="entry name" value="TAT_signal"/>
</dbReference>
<evidence type="ECO:0008006" key="4">
    <source>
        <dbReference type="Google" id="ProtNLM"/>
    </source>
</evidence>
<dbReference type="Proteomes" id="UP001235712">
    <property type="component" value="Unassembled WGS sequence"/>
</dbReference>
<dbReference type="Gene3D" id="2.60.40.4070">
    <property type="match status" value="1"/>
</dbReference>
<evidence type="ECO:0000313" key="2">
    <source>
        <dbReference type="EMBL" id="MDP9831248.1"/>
    </source>
</evidence>
<protein>
    <recommendedName>
        <fullName evidence="4">FlgD-like protein</fullName>
    </recommendedName>
</protein>
<evidence type="ECO:0000313" key="3">
    <source>
        <dbReference type="Proteomes" id="UP001235712"/>
    </source>
</evidence>
<feature type="chain" id="PRO_5045173518" description="FlgD-like protein" evidence="1">
    <location>
        <begin position="36"/>
        <end position="773"/>
    </location>
</feature>
<gene>
    <name evidence="2" type="ORF">J2S57_006997</name>
</gene>
<accession>A0ABT9PEV9</accession>
<organism evidence="2 3">
    <name type="scientific">Kineosporia succinea</name>
    <dbReference type="NCBI Taxonomy" id="84632"/>
    <lineage>
        <taxon>Bacteria</taxon>
        <taxon>Bacillati</taxon>
        <taxon>Actinomycetota</taxon>
        <taxon>Actinomycetes</taxon>
        <taxon>Kineosporiales</taxon>
        <taxon>Kineosporiaceae</taxon>
        <taxon>Kineosporia</taxon>
    </lineage>
</organism>
<keyword evidence="3" id="KW-1185">Reference proteome</keyword>
<comment type="caution">
    <text evidence="2">The sequence shown here is derived from an EMBL/GenBank/DDBJ whole genome shotgun (WGS) entry which is preliminary data.</text>
</comment>
<name>A0ABT9PEV9_9ACTN</name>
<reference evidence="2 3" key="1">
    <citation type="submission" date="2023-07" db="EMBL/GenBank/DDBJ databases">
        <title>Sequencing the genomes of 1000 actinobacteria strains.</title>
        <authorList>
            <person name="Klenk H.-P."/>
        </authorList>
    </citation>
    <scope>NUCLEOTIDE SEQUENCE [LARGE SCALE GENOMIC DNA]</scope>
    <source>
        <strain evidence="2 3">DSM 44388</strain>
    </source>
</reference>
<sequence length="773" mass="82220">MSRPGRRTVLIRAGGLLAALALLGAWLLAPTSATAGENSTQAPFHAVPQVSLNLLGGSGEGYAVQMLTPVPGHTWDLYTGTDHLTRRAYPVPADLIGEVTWLGVVGQQAGWVLDHPGTITRYEMHRVNVITGTDTELGTVTTRPIAFTADSWLGWSGNDLVATRFDDGSATTLARPGRSPGRVELADDALVVRSENDAHTETYLDLVEFGNGRVTRVATEPAIADFGVSATSIFWTGPTIAGEPQAIRVRDRSDGTVFGYSETDDAADSVHRVAGEHGMGYVIAADNVWRLRTISTTGTVSTVVLPDDSGGLIADGPRYLVGAGGRTGDAGVYAVAASTLSRVATVDAPDLPVTALAMAAGRVYSADDYFPDDGRTPLGARPPMAVWSRPVTGLGRPVLGDETRFPYRTGYLDGSAQSMDFSAGRGVISGVLQPARFTWRLLDRGRLTGSVTQAWWSGRTQEIDTRHPDASGPFVLAAGHVYDPAGTRLYSRPGASTATAPATGQDDLYGPRLIYSRAAARPGHEDIWLRDLDRPRSRSNPGKLAAVKVSGAKVAIWGDTVAYQSGPREITLRAATVRRFRTTGVLTELTLGEGTLAWNVGTRTYLVDTRNNSSRPAAYPGSGTLLHLDDHYLARRVTSGALVVYRSFYTEKYRPRLIGTYAPAGFTPDGDGRADTWSPQFDLSKPVTAVRLLIRSTKTGSVLRTLNGTGPDGSVRDLTFDGLSGSGRSLAAGTYRWELEASATDGEGAAVGIRGERTLTGTVRISRAGPPAR</sequence>
<keyword evidence="1" id="KW-0732">Signal</keyword>
<feature type="signal peptide" evidence="1">
    <location>
        <begin position="1"/>
        <end position="35"/>
    </location>
</feature>